<keyword evidence="2" id="KW-1133">Transmembrane helix</keyword>
<feature type="region of interest" description="Disordered" evidence="1">
    <location>
        <begin position="84"/>
        <end position="122"/>
    </location>
</feature>
<dbReference type="EMBL" id="JAKMUT010000001">
    <property type="protein sequence ID" value="MCZ9288895.1"/>
    <property type="molecule type" value="Genomic_DNA"/>
</dbReference>
<evidence type="ECO:0000313" key="3">
    <source>
        <dbReference type="EMBL" id="MCZ9288895.1"/>
    </source>
</evidence>
<gene>
    <name evidence="3" type="ORF">L8V00_01525</name>
</gene>
<feature type="transmembrane region" description="Helical" evidence="2">
    <location>
        <begin position="130"/>
        <end position="150"/>
    </location>
</feature>
<evidence type="ECO:0008006" key="5">
    <source>
        <dbReference type="Google" id="ProtNLM"/>
    </source>
</evidence>
<reference evidence="3" key="1">
    <citation type="submission" date="2022-02" db="EMBL/GenBank/DDBJ databases">
        <title>Corynebacterium sp. from urogenital microbiome.</title>
        <authorList>
            <person name="Cappelli E.A."/>
            <person name="Ribeiro T.G."/>
            <person name="Peixe L."/>
        </authorList>
    </citation>
    <scope>NUCLEOTIDE SEQUENCE</scope>
    <source>
        <strain evidence="3">C8Ua_174</strain>
    </source>
</reference>
<sequence length="280" mass="31461">MAHYNLYESLGIDRNTSTQGIAEDIDKRLSTGNASNPGGEDELQVARKVIADPTKRGMYDARLDDPNAPEIDIAALRDLGEMQVPAQGQAQPQQFQQFQQPGQPQQPQQQPQQPKQPSKLKREFARSSKLALTVAAIVPLLAVLVLFGAYKGVSWFFGDEREVKNLSQEFLDLRKKGETQMWMDDHVGKEFMSDASDYFDLDDGGYEGMNKEFDALALQPREVTKSNDFARFVLTEESVDRYEDFYLVSVEDNNGKLKGLLFFGVGNSGPKLLNMNILDR</sequence>
<name>A0A9X3LKV1_9CORY</name>
<evidence type="ECO:0000256" key="1">
    <source>
        <dbReference type="SAM" id="MobiDB-lite"/>
    </source>
</evidence>
<comment type="caution">
    <text evidence="3">The sequence shown here is derived from an EMBL/GenBank/DDBJ whole genome shotgun (WGS) entry which is preliminary data.</text>
</comment>
<dbReference type="RefSeq" id="WP_269944019.1">
    <property type="nucleotide sequence ID" value="NZ_JAKMUT010000001.1"/>
</dbReference>
<keyword evidence="2" id="KW-0472">Membrane</keyword>
<organism evidence="3 4">
    <name type="scientific">Corynebacterium evansiae</name>
    <dbReference type="NCBI Taxonomy" id="2913499"/>
    <lineage>
        <taxon>Bacteria</taxon>
        <taxon>Bacillati</taxon>
        <taxon>Actinomycetota</taxon>
        <taxon>Actinomycetes</taxon>
        <taxon>Mycobacteriales</taxon>
        <taxon>Corynebacteriaceae</taxon>
        <taxon>Corynebacterium</taxon>
    </lineage>
</organism>
<protein>
    <recommendedName>
        <fullName evidence="5">J domain-containing protein</fullName>
    </recommendedName>
</protein>
<keyword evidence="4" id="KW-1185">Reference proteome</keyword>
<evidence type="ECO:0000256" key="2">
    <source>
        <dbReference type="SAM" id="Phobius"/>
    </source>
</evidence>
<evidence type="ECO:0000313" key="4">
    <source>
        <dbReference type="Proteomes" id="UP001146469"/>
    </source>
</evidence>
<keyword evidence="2" id="KW-0812">Transmembrane</keyword>
<dbReference type="Proteomes" id="UP001146469">
    <property type="component" value="Unassembled WGS sequence"/>
</dbReference>
<proteinExistence type="predicted"/>
<dbReference type="AlphaFoldDB" id="A0A9X3LKV1"/>
<accession>A0A9X3LKV1</accession>
<feature type="compositionally biased region" description="Low complexity" evidence="1">
    <location>
        <begin position="85"/>
        <end position="117"/>
    </location>
</feature>